<comment type="caution">
    <text evidence="2">The sequence shown here is derived from an EMBL/GenBank/DDBJ whole genome shotgun (WGS) entry which is preliminary data.</text>
</comment>
<protein>
    <submittedName>
        <fullName evidence="2">Uncharacterized protein</fullName>
    </submittedName>
</protein>
<gene>
    <name evidence="2" type="ORF">Zm00014a_021833</name>
</gene>
<feature type="region of interest" description="Disordered" evidence="1">
    <location>
        <begin position="113"/>
        <end position="166"/>
    </location>
</feature>
<dbReference type="EMBL" id="NCVQ01000001">
    <property type="protein sequence ID" value="PWZ54967.1"/>
    <property type="molecule type" value="Genomic_DNA"/>
</dbReference>
<dbReference type="AlphaFoldDB" id="A0A317Y8J3"/>
<accession>A0A317Y8J3</accession>
<feature type="compositionally biased region" description="Gly residues" evidence="1">
    <location>
        <begin position="154"/>
        <end position="166"/>
    </location>
</feature>
<organism evidence="2">
    <name type="scientific">Zea mays</name>
    <name type="common">Maize</name>
    <dbReference type="NCBI Taxonomy" id="4577"/>
    <lineage>
        <taxon>Eukaryota</taxon>
        <taxon>Viridiplantae</taxon>
        <taxon>Streptophyta</taxon>
        <taxon>Embryophyta</taxon>
        <taxon>Tracheophyta</taxon>
        <taxon>Spermatophyta</taxon>
        <taxon>Magnoliopsida</taxon>
        <taxon>Liliopsida</taxon>
        <taxon>Poales</taxon>
        <taxon>Poaceae</taxon>
        <taxon>PACMAD clade</taxon>
        <taxon>Panicoideae</taxon>
        <taxon>Andropogonodae</taxon>
        <taxon>Andropogoneae</taxon>
        <taxon>Tripsacinae</taxon>
        <taxon>Zea</taxon>
    </lineage>
</organism>
<feature type="region of interest" description="Disordered" evidence="1">
    <location>
        <begin position="194"/>
        <end position="232"/>
    </location>
</feature>
<sequence>MQVRAWRGVCARGVRCRGGGAAAARRGGGGRGVDHHAGRVQPDAAQPRQHAVPRQRLLHLRCLHPGRQLLPGVRHRLQHRRAQQARARRLLRPDLPRDYRWHERCRRPVPVGLLLQGGDQQGHKSSLLWTRTNSIDRAGQLPASRGRDRRGPGEQPGPGVLGRGGLLQDGHLVLDDGAVAQAVVPRRDPRQLDAIERRRGGGAGSRLRRHHQHHQRRQRLRRGAKRRQRRPHRLLQALLRHVRRRLRRQPRLLLPAALLMNCCST</sequence>
<name>A0A317Y8J3_MAIZE</name>
<proteinExistence type="predicted"/>
<evidence type="ECO:0000313" key="2">
    <source>
        <dbReference type="EMBL" id="PWZ54967.1"/>
    </source>
</evidence>
<feature type="compositionally biased region" description="Basic residues" evidence="1">
    <location>
        <begin position="206"/>
        <end position="232"/>
    </location>
</feature>
<dbReference type="Proteomes" id="UP000251960">
    <property type="component" value="Chromosome 1"/>
</dbReference>
<evidence type="ECO:0000256" key="1">
    <source>
        <dbReference type="SAM" id="MobiDB-lite"/>
    </source>
</evidence>
<feature type="compositionally biased region" description="Polar residues" evidence="1">
    <location>
        <begin position="123"/>
        <end position="135"/>
    </location>
</feature>
<reference evidence="2" key="1">
    <citation type="journal article" date="2018" name="Nat. Genet.">
        <title>Extensive intraspecific gene order and gene structural variations between Mo17 and other maize genomes.</title>
        <authorList>
            <person name="Sun S."/>
            <person name="Zhou Y."/>
            <person name="Chen J."/>
            <person name="Shi J."/>
            <person name="Zhao H."/>
            <person name="Zhao H."/>
            <person name="Song W."/>
            <person name="Zhang M."/>
            <person name="Cui Y."/>
            <person name="Dong X."/>
            <person name="Liu H."/>
            <person name="Ma X."/>
            <person name="Jiao Y."/>
            <person name="Wang B."/>
            <person name="Wei X."/>
            <person name="Stein J.C."/>
            <person name="Glaubitz J.C."/>
            <person name="Lu F."/>
            <person name="Yu G."/>
            <person name="Liang C."/>
            <person name="Fengler K."/>
            <person name="Li B."/>
            <person name="Rafalski A."/>
            <person name="Schnable P.S."/>
            <person name="Ware D.H."/>
            <person name="Buckler E.S."/>
            <person name="Lai J."/>
        </authorList>
    </citation>
    <scope>NUCLEOTIDE SEQUENCE [LARGE SCALE GENOMIC DNA]</scope>
    <source>
        <tissue evidence="2">Seedling</tissue>
    </source>
</reference>
<feature type="compositionally biased region" description="Gly residues" evidence="1">
    <location>
        <begin position="20"/>
        <end position="31"/>
    </location>
</feature>
<feature type="region of interest" description="Disordered" evidence="1">
    <location>
        <begin position="20"/>
        <end position="51"/>
    </location>
</feature>